<dbReference type="InterPro" id="IPR025202">
    <property type="entry name" value="PLD-like_dom"/>
</dbReference>
<reference evidence="3" key="1">
    <citation type="journal article" date="2019" name="Int. J. Syst. Evol. Microbiol.">
        <title>The Global Catalogue of Microorganisms (GCM) 10K type strain sequencing project: providing services to taxonomists for standard genome sequencing and annotation.</title>
        <authorList>
            <consortium name="The Broad Institute Genomics Platform"/>
            <consortium name="The Broad Institute Genome Sequencing Center for Infectious Disease"/>
            <person name="Wu L."/>
            <person name="Ma J."/>
        </authorList>
    </citation>
    <scope>NUCLEOTIDE SEQUENCE [LARGE SCALE GENOMIC DNA]</scope>
    <source>
        <strain evidence="3">KCTC 52660</strain>
    </source>
</reference>
<proteinExistence type="predicted"/>
<dbReference type="EMBL" id="JBHRSQ010000017">
    <property type="protein sequence ID" value="MFC2992974.1"/>
    <property type="molecule type" value="Genomic_DNA"/>
</dbReference>
<dbReference type="Proteomes" id="UP001595386">
    <property type="component" value="Unassembled WGS sequence"/>
</dbReference>
<name>A0ABV7B8D2_9GAMM</name>
<accession>A0ABV7B8D2</accession>
<sequence>MKIELIKSGAVKEKALKLLEECQNFDIAVAWAGENDFCDEIVRFGEKMRRVVIGTHLYHTAPSVIKRLMKFGVKVKPPVGDLFHPKIYYFDCGERVVVIIGSHNMTKAAFEDKNIEASILIDGLKKDKELKDIRHFINKEWSSSSSVTDEFLFSYETQYEAKKVHKQELEKYIPLKKPKKQYHGASPMEMTWIDYIEGLKRKEIGSPYERLHLLEEARMLFEEKRHFEEMEKDERKAIAGTFAPSEKGYKEIEWAAFGTMASVGVFKNVVNNSPYYISKALDEIPLKGEVVKSDYDRFCKFFFKAFEKKARKGGVPVASRLLAMKRPDIFIPFNGKSSRAMAAAFGIAKSRVNLETYWDCIVVPTSLSKWWLHPRPVGLTEQRIWDNRAAMIDAHFYEE</sequence>
<gene>
    <name evidence="2" type="ORF">ACFODV_13110</name>
</gene>
<dbReference type="Gene3D" id="3.30.870.10">
    <property type="entry name" value="Endonuclease Chain A"/>
    <property type="match status" value="1"/>
</dbReference>
<protein>
    <submittedName>
        <fullName evidence="2">Phospholipase D-like domain-containing protein</fullName>
    </submittedName>
</protein>
<evidence type="ECO:0000259" key="1">
    <source>
        <dbReference type="Pfam" id="PF13091"/>
    </source>
</evidence>
<dbReference type="SUPFAM" id="SSF56024">
    <property type="entry name" value="Phospholipase D/nuclease"/>
    <property type="match status" value="1"/>
</dbReference>
<organism evidence="2 3">
    <name type="scientific">Halomonas tibetensis</name>
    <dbReference type="NCBI Taxonomy" id="2259590"/>
    <lineage>
        <taxon>Bacteria</taxon>
        <taxon>Pseudomonadati</taxon>
        <taxon>Pseudomonadota</taxon>
        <taxon>Gammaproteobacteria</taxon>
        <taxon>Oceanospirillales</taxon>
        <taxon>Halomonadaceae</taxon>
        <taxon>Halomonas</taxon>
    </lineage>
</organism>
<evidence type="ECO:0000313" key="3">
    <source>
        <dbReference type="Proteomes" id="UP001595386"/>
    </source>
</evidence>
<dbReference type="Pfam" id="PF13091">
    <property type="entry name" value="PLDc_2"/>
    <property type="match status" value="1"/>
</dbReference>
<comment type="caution">
    <text evidence="2">The sequence shown here is derived from an EMBL/GenBank/DDBJ whole genome shotgun (WGS) entry which is preliminary data.</text>
</comment>
<feature type="domain" description="Phospholipase D-like" evidence="1">
    <location>
        <begin position="63"/>
        <end position="124"/>
    </location>
</feature>
<evidence type="ECO:0000313" key="2">
    <source>
        <dbReference type="EMBL" id="MFC2992974.1"/>
    </source>
</evidence>
<keyword evidence="3" id="KW-1185">Reference proteome</keyword>
<dbReference type="RefSeq" id="WP_379760166.1">
    <property type="nucleotide sequence ID" value="NZ_JBHRSQ010000017.1"/>
</dbReference>